<evidence type="ECO:0000313" key="3">
    <source>
        <dbReference type="Proteomes" id="UP000294506"/>
    </source>
</evidence>
<dbReference type="Pfam" id="PF00535">
    <property type="entry name" value="Glycos_transf_2"/>
    <property type="match status" value="1"/>
</dbReference>
<name>A0A4R7G4C9_9MICC</name>
<keyword evidence="3" id="KW-1185">Reference proteome</keyword>
<dbReference type="SUPFAM" id="SSF53448">
    <property type="entry name" value="Nucleotide-diphospho-sugar transferases"/>
    <property type="match status" value="1"/>
</dbReference>
<dbReference type="AlphaFoldDB" id="A0A4R7G4C9"/>
<feature type="domain" description="Glycosyltransferase 2-like" evidence="1">
    <location>
        <begin position="627"/>
        <end position="737"/>
    </location>
</feature>
<gene>
    <name evidence="2" type="ORF">EV640_10488</name>
</gene>
<dbReference type="CDD" id="cd00761">
    <property type="entry name" value="Glyco_tranf_GTA_type"/>
    <property type="match status" value="1"/>
</dbReference>
<dbReference type="InterPro" id="IPR029044">
    <property type="entry name" value="Nucleotide-diphossugar_trans"/>
</dbReference>
<sequence length="935" mass="102682">MVDAALAMHRSALGAAGRAHLAAARAWMTTASSSAAESSPALTLLNQASAAHMRRTRSYDELIQILEHRAAAAPRGGAVPTASSVAEISAPAELGQEFLRSPVHAVEDALEAAVTLPVPEPGASRPRLSLRVGLIAGPRLGAGLFGLAQIIHIDAENWMDLHGDLDLLLIGSDTSVSHELLIDSIIPHYKERSVPTAFFSAVGKDEAEEATGIVESCDAVFAVDHEVAETYRELGRSGLSVTMVQLPVSPLLHTPLGTRPAGTDLLAFMGLDPSSTPAKIHAAQSVSPLFDGALASGRAVALFRPAEEDGLRASQWAVPAEYAPWTLSRREVPALEGLTETAMLQRSMDIGLAVNSVANSQTLLDSQILQLQACGTMVLATYNQGVNSYHPNVYVANAAEDVAKTLQYMDLEELRRVQSDGIRQVFTAHHGTDVLGTIARTVGLHVAAPTDRVLAVTEEVTDELREDIARQTHPAVALVTWAEIGEWQVGSDTDAGDFDILLPVSASRRYSPIYTADHVAAFRYQSAPITTKLQGTAEETDHLAHSRTSEVRKLSLTAWWRPSAAALGSPQELEASRSGLPVYAIDHFGHRSPATRRVVDPAVGSDFERTAREFKTTAEAEGLELAVVVPIYNNGDHLRHKAFASLRRSEMFDRMHVLLINDGSTDASTFDTIEELAHSYPNVSAFHHASGGSGSASRPRNTGLALSFTEFVTYLDPDDEELDDGYLVLLDELRSRPEADFSLGTMAVWTHRYSVHDYHAWFADGVEHRDGLVWPHRDTLRTLNFRPASIEALVARTDWLKGLGLVQPVGAVGQDSYFFQQLMYHVRAYVPVHRPVYTYYGAVDTSIVNVVSPKYFRKYLILELDRAQWLREVGLLEDYMEQRFENFFVSWYLAKFAKVRPEDREEAAGVLREIARAYGPYHWNDSRARAFFRRY</sequence>
<dbReference type="EMBL" id="SOAN01000004">
    <property type="protein sequence ID" value="TDS86066.1"/>
    <property type="molecule type" value="Genomic_DNA"/>
</dbReference>
<comment type="caution">
    <text evidence="2">The sequence shown here is derived from an EMBL/GenBank/DDBJ whole genome shotgun (WGS) entry which is preliminary data.</text>
</comment>
<keyword evidence="2" id="KW-0808">Transferase</keyword>
<accession>A0A4R7G4C9</accession>
<organism evidence="2 3">
    <name type="scientific">Nesterenkonia aurantiaca</name>
    <dbReference type="NCBI Taxonomy" id="1436010"/>
    <lineage>
        <taxon>Bacteria</taxon>
        <taxon>Bacillati</taxon>
        <taxon>Actinomycetota</taxon>
        <taxon>Actinomycetes</taxon>
        <taxon>Micrococcales</taxon>
        <taxon>Micrococcaceae</taxon>
        <taxon>Nesterenkonia</taxon>
    </lineage>
</organism>
<dbReference type="Gene3D" id="3.90.550.10">
    <property type="entry name" value="Spore Coat Polysaccharide Biosynthesis Protein SpsA, Chain A"/>
    <property type="match status" value="1"/>
</dbReference>
<dbReference type="InterPro" id="IPR001173">
    <property type="entry name" value="Glyco_trans_2-like"/>
</dbReference>
<proteinExistence type="predicted"/>
<dbReference type="Proteomes" id="UP000294506">
    <property type="component" value="Unassembled WGS sequence"/>
</dbReference>
<evidence type="ECO:0000313" key="2">
    <source>
        <dbReference type="EMBL" id="TDS86066.1"/>
    </source>
</evidence>
<dbReference type="GO" id="GO:0016740">
    <property type="term" value="F:transferase activity"/>
    <property type="evidence" value="ECO:0007669"/>
    <property type="project" value="UniProtKB-KW"/>
</dbReference>
<evidence type="ECO:0000259" key="1">
    <source>
        <dbReference type="Pfam" id="PF00535"/>
    </source>
</evidence>
<protein>
    <submittedName>
        <fullName evidence="2">Glycosyltransferase involved in cell wall biosynthesis</fullName>
    </submittedName>
</protein>
<reference evidence="2 3" key="1">
    <citation type="submission" date="2019-03" db="EMBL/GenBank/DDBJ databases">
        <title>Genomic Encyclopedia of Type Strains, Phase III (KMG-III): the genomes of soil and plant-associated and newly described type strains.</title>
        <authorList>
            <person name="Whitman W."/>
        </authorList>
    </citation>
    <scope>NUCLEOTIDE SEQUENCE [LARGE SCALE GENOMIC DNA]</scope>
    <source>
        <strain evidence="2 3">DSM 27373</strain>
    </source>
</reference>